<comment type="pathway">
    <text evidence="2">Aromatic compound metabolism; beta-ketoadipate pathway; 5-oxo-4,5-dihydro-2-furylacetate from catechol: step 3/3.</text>
</comment>
<keyword evidence="7 11" id="KW-0413">Isomerase</keyword>
<evidence type="ECO:0000256" key="6">
    <source>
        <dbReference type="ARBA" id="ARBA00022797"/>
    </source>
</evidence>
<comment type="subunit">
    <text evidence="4">Homodecamer.</text>
</comment>
<dbReference type="InterPro" id="IPR011008">
    <property type="entry name" value="Dimeric_a/b-barrel"/>
</dbReference>
<dbReference type="InterPro" id="IPR026029">
    <property type="entry name" value="MLI_dom"/>
</dbReference>
<evidence type="ECO:0000259" key="10">
    <source>
        <dbReference type="Pfam" id="PF02426"/>
    </source>
</evidence>
<evidence type="ECO:0000256" key="1">
    <source>
        <dbReference type="ARBA" id="ARBA00001739"/>
    </source>
</evidence>
<protein>
    <recommendedName>
        <fullName evidence="5 8">Muconolactone Delta-isomerase</fullName>
        <ecNumber evidence="5 8">5.3.3.4</ecNumber>
    </recommendedName>
</protein>
<comment type="catalytic activity">
    <reaction evidence="1">
        <text>(S)-muconolactone = (4,5-dihydro-5-oxofuran-2-yl)-acetate</text>
        <dbReference type="Rhea" id="RHEA:12348"/>
        <dbReference type="ChEBI" id="CHEBI:58425"/>
        <dbReference type="ChEBI" id="CHEBI:58736"/>
        <dbReference type="EC" id="5.3.3.4"/>
    </reaction>
</comment>
<dbReference type="GO" id="GO:0016159">
    <property type="term" value="F:muconolactone delta-isomerase activity"/>
    <property type="evidence" value="ECO:0007669"/>
    <property type="project" value="UniProtKB-UniRule"/>
</dbReference>
<dbReference type="AlphaFoldDB" id="A0A1M7SP28"/>
<proteinExistence type="inferred from homology"/>
<dbReference type="RefSeq" id="WP_244276924.1">
    <property type="nucleotide sequence ID" value="NZ_FRDM01000003.1"/>
</dbReference>
<accession>A0A1M7SP28</accession>
<feature type="domain" description="Muconolactone isomerase" evidence="10">
    <location>
        <begin position="4"/>
        <end position="92"/>
    </location>
</feature>
<dbReference type="SUPFAM" id="SSF54909">
    <property type="entry name" value="Dimeric alpha+beta barrel"/>
    <property type="match status" value="1"/>
</dbReference>
<dbReference type="Gene3D" id="3.30.70.1060">
    <property type="entry name" value="Dimeric alpha+beta barrel"/>
    <property type="match status" value="1"/>
</dbReference>
<evidence type="ECO:0000256" key="3">
    <source>
        <dbReference type="ARBA" id="ARBA00010882"/>
    </source>
</evidence>
<feature type="region of interest" description="Disordered" evidence="9">
    <location>
        <begin position="87"/>
        <end position="142"/>
    </location>
</feature>
<dbReference type="EMBL" id="FRDM01000003">
    <property type="protein sequence ID" value="SHN60222.1"/>
    <property type="molecule type" value="Genomic_DNA"/>
</dbReference>
<organism evidence="11 12">
    <name type="scientific">Geodermatophilus obscurus</name>
    <dbReference type="NCBI Taxonomy" id="1861"/>
    <lineage>
        <taxon>Bacteria</taxon>
        <taxon>Bacillati</taxon>
        <taxon>Actinomycetota</taxon>
        <taxon>Actinomycetes</taxon>
        <taxon>Geodermatophilales</taxon>
        <taxon>Geodermatophilaceae</taxon>
        <taxon>Geodermatophilus</taxon>
    </lineage>
</organism>
<evidence type="ECO:0000256" key="9">
    <source>
        <dbReference type="SAM" id="MobiDB-lite"/>
    </source>
</evidence>
<evidence type="ECO:0000256" key="5">
    <source>
        <dbReference type="ARBA" id="ARBA00012070"/>
    </source>
</evidence>
<name>A0A1M7SP28_9ACTN</name>
<keyword evidence="6" id="KW-0058">Aromatic hydrocarbons catabolism</keyword>
<dbReference type="NCBIfam" id="TIGR03221">
    <property type="entry name" value="muco_delta"/>
    <property type="match status" value="1"/>
</dbReference>
<gene>
    <name evidence="11" type="ORF">SAMN05660350_00954</name>
</gene>
<reference evidence="11 12" key="1">
    <citation type="submission" date="2016-12" db="EMBL/GenBank/DDBJ databases">
        <authorList>
            <person name="Song W.-J."/>
            <person name="Kurnit D.M."/>
        </authorList>
    </citation>
    <scope>NUCLEOTIDE SEQUENCE [LARGE SCALE GENOMIC DNA]</scope>
    <source>
        <strain evidence="11 12">DSM 43162</strain>
    </source>
</reference>
<evidence type="ECO:0000313" key="11">
    <source>
        <dbReference type="EMBL" id="SHN60222.1"/>
    </source>
</evidence>
<sequence length="142" mass="15377">MTELYAVRMDVALPPDMDPAARDDLLAREKAYSQRWQRSGHWPHIWRCVGQYANLSVFAVDSNEQLHQILWGLPLFPHMSITVTPLAAHPSDIAQDPAHDSTAQDPAHDSTAQDGTAPGPAHDSTAQDPASEGSPAGDTSSD</sequence>
<dbReference type="GO" id="GO:0042952">
    <property type="term" value="P:beta-ketoadipate pathway"/>
    <property type="evidence" value="ECO:0007669"/>
    <property type="project" value="UniProtKB-UniRule"/>
</dbReference>
<evidence type="ECO:0000256" key="4">
    <source>
        <dbReference type="ARBA" id="ARBA00011365"/>
    </source>
</evidence>
<dbReference type="Pfam" id="PF02426">
    <property type="entry name" value="MIase"/>
    <property type="match status" value="1"/>
</dbReference>
<dbReference type="UniPathway" id="UPA00157">
    <property type="reaction ID" value="UER00260"/>
</dbReference>
<dbReference type="Proteomes" id="UP000184428">
    <property type="component" value="Unassembled WGS sequence"/>
</dbReference>
<dbReference type="EC" id="5.3.3.4" evidence="5 8"/>
<evidence type="ECO:0000313" key="12">
    <source>
        <dbReference type="Proteomes" id="UP000184428"/>
    </source>
</evidence>
<dbReference type="InterPro" id="IPR003464">
    <property type="entry name" value="Muconolactone_d_Isoase"/>
</dbReference>
<evidence type="ECO:0000256" key="8">
    <source>
        <dbReference type="NCBIfam" id="TIGR03221"/>
    </source>
</evidence>
<comment type="similarity">
    <text evidence="3">Belongs to the muconolactone Delta-isomerase family.</text>
</comment>
<evidence type="ECO:0000256" key="7">
    <source>
        <dbReference type="ARBA" id="ARBA00023235"/>
    </source>
</evidence>
<evidence type="ECO:0000256" key="2">
    <source>
        <dbReference type="ARBA" id="ARBA00005193"/>
    </source>
</evidence>